<dbReference type="SMART" id="SM00347">
    <property type="entry name" value="HTH_MARR"/>
    <property type="match status" value="1"/>
</dbReference>
<dbReference type="SUPFAM" id="SSF46785">
    <property type="entry name" value="Winged helix' DNA-binding domain"/>
    <property type="match status" value="1"/>
</dbReference>
<dbReference type="Gene3D" id="1.10.10.10">
    <property type="entry name" value="Winged helix-like DNA-binding domain superfamily/Winged helix DNA-binding domain"/>
    <property type="match status" value="1"/>
</dbReference>
<dbReference type="InterPro" id="IPR000835">
    <property type="entry name" value="HTH_MarR-typ"/>
</dbReference>
<sequence>MKQAHKPQRTMKQPDALPPAQPLTLQLETFIPYQLSVLSNRVSQAISAEYYRRFGLVMTEWRTMCVLGRFPGLSASEVAERTAMDKVAVSRAVARLLERELVSRDIHGDDRRRSVLALSAKGQAMHDQVAPLVLACEQRLLSVLDEDELAQLHALIGRLGGEGMNRLLSGLQGMPMSPVSSAQVNPPQA</sequence>
<reference evidence="5 6" key="1">
    <citation type="journal article" date="2012" name="J. Bacteriol.">
        <title>Complete Genome Sequence of the BTEX-Degrading Bacterium Pseudoxanthomonas spadix BD-a59.</title>
        <authorList>
            <person name="Lee S.H."/>
            <person name="Jin H.M."/>
            <person name="Lee H.J."/>
            <person name="Kim J.M."/>
            <person name="Jeon C.O."/>
        </authorList>
    </citation>
    <scope>NUCLEOTIDE SEQUENCE [LARGE SCALE GENOMIC DNA]</scope>
    <source>
        <strain evidence="5 6">BD-a59</strain>
    </source>
</reference>
<evidence type="ECO:0000256" key="2">
    <source>
        <dbReference type="ARBA" id="ARBA00023125"/>
    </source>
</evidence>
<dbReference type="GO" id="GO:0003677">
    <property type="term" value="F:DNA binding"/>
    <property type="evidence" value="ECO:0007669"/>
    <property type="project" value="UniProtKB-KW"/>
</dbReference>
<keyword evidence="2" id="KW-0238">DNA-binding</keyword>
<dbReference type="PANTHER" id="PTHR35790:SF4">
    <property type="entry name" value="HTH-TYPE TRANSCRIPTIONAL REGULATOR PCHR"/>
    <property type="match status" value="1"/>
</dbReference>
<dbReference type="PROSITE" id="PS01117">
    <property type="entry name" value="HTH_MARR_1"/>
    <property type="match status" value="1"/>
</dbReference>
<dbReference type="PROSITE" id="PS50995">
    <property type="entry name" value="HTH_MARR_2"/>
    <property type="match status" value="1"/>
</dbReference>
<evidence type="ECO:0000313" key="6">
    <source>
        <dbReference type="Proteomes" id="UP000005870"/>
    </source>
</evidence>
<dbReference type="PRINTS" id="PR00598">
    <property type="entry name" value="HTHMARR"/>
</dbReference>
<dbReference type="GO" id="GO:0003700">
    <property type="term" value="F:DNA-binding transcription factor activity"/>
    <property type="evidence" value="ECO:0007669"/>
    <property type="project" value="InterPro"/>
</dbReference>
<dbReference type="InterPro" id="IPR036390">
    <property type="entry name" value="WH_DNA-bd_sf"/>
</dbReference>
<dbReference type="HOGENOM" id="CLU_083287_8_0_6"/>
<dbReference type="KEGG" id="psd:DSC_15680"/>
<keyword evidence="1" id="KW-0805">Transcription regulation</keyword>
<dbReference type="PANTHER" id="PTHR35790">
    <property type="entry name" value="HTH-TYPE TRANSCRIPTIONAL REGULATOR PCHR"/>
    <property type="match status" value="1"/>
</dbReference>
<dbReference type="Pfam" id="PF12802">
    <property type="entry name" value="MarR_2"/>
    <property type="match status" value="1"/>
</dbReference>
<dbReference type="EMBL" id="CP003093">
    <property type="protein sequence ID" value="AER57780.1"/>
    <property type="molecule type" value="Genomic_DNA"/>
</dbReference>
<name>G7UWT3_PSEUP</name>
<dbReference type="InterPro" id="IPR036388">
    <property type="entry name" value="WH-like_DNA-bd_sf"/>
</dbReference>
<dbReference type="AlphaFoldDB" id="G7UWT3"/>
<keyword evidence="3" id="KW-0804">Transcription</keyword>
<organism evidence="5 6">
    <name type="scientific">Pseudoxanthomonas spadix (strain BD-a59)</name>
    <dbReference type="NCBI Taxonomy" id="1045855"/>
    <lineage>
        <taxon>Bacteria</taxon>
        <taxon>Pseudomonadati</taxon>
        <taxon>Pseudomonadota</taxon>
        <taxon>Gammaproteobacteria</taxon>
        <taxon>Lysobacterales</taxon>
        <taxon>Lysobacteraceae</taxon>
        <taxon>Pseudoxanthomonas</taxon>
    </lineage>
</organism>
<dbReference type="RefSeq" id="WP_014161952.1">
    <property type="nucleotide sequence ID" value="NC_016147.2"/>
</dbReference>
<keyword evidence="6" id="KW-1185">Reference proteome</keyword>
<dbReference type="InterPro" id="IPR052067">
    <property type="entry name" value="Metal_resp_HTH_trans_reg"/>
</dbReference>
<protein>
    <submittedName>
        <fullName evidence="5">MarR family transcriptional regulator</fullName>
    </submittedName>
</protein>
<dbReference type="STRING" id="1045855.DSC_15680"/>
<feature type="domain" description="HTH marR-type" evidence="4">
    <location>
        <begin position="28"/>
        <end position="161"/>
    </location>
</feature>
<dbReference type="InterPro" id="IPR023187">
    <property type="entry name" value="Tscrpt_reg_MarR-type_CS"/>
</dbReference>
<dbReference type="Proteomes" id="UP000005870">
    <property type="component" value="Chromosome"/>
</dbReference>
<gene>
    <name evidence="5" type="ordered locus">DSC_15680</name>
</gene>
<evidence type="ECO:0000256" key="3">
    <source>
        <dbReference type="ARBA" id="ARBA00023163"/>
    </source>
</evidence>
<evidence type="ECO:0000313" key="5">
    <source>
        <dbReference type="EMBL" id="AER57780.1"/>
    </source>
</evidence>
<proteinExistence type="predicted"/>
<accession>G7UWT3</accession>
<evidence type="ECO:0000259" key="4">
    <source>
        <dbReference type="PROSITE" id="PS50995"/>
    </source>
</evidence>
<dbReference type="eggNOG" id="COG1846">
    <property type="taxonomic scope" value="Bacteria"/>
</dbReference>
<evidence type="ECO:0000256" key="1">
    <source>
        <dbReference type="ARBA" id="ARBA00023015"/>
    </source>
</evidence>